<dbReference type="GO" id="GO:0046872">
    <property type="term" value="F:metal ion binding"/>
    <property type="evidence" value="ECO:0007669"/>
    <property type="project" value="UniProtKB-KW"/>
</dbReference>
<evidence type="ECO:0000259" key="10">
    <source>
        <dbReference type="PROSITE" id="PS50868"/>
    </source>
</evidence>
<evidence type="ECO:0000313" key="12">
    <source>
        <dbReference type="Proteomes" id="UP000317494"/>
    </source>
</evidence>
<evidence type="ECO:0000313" key="11">
    <source>
        <dbReference type="EMBL" id="TPX47714.1"/>
    </source>
</evidence>
<comment type="subcellular location">
    <subcellularLocation>
        <location evidence="1">Chromosome</location>
    </subcellularLocation>
</comment>
<dbReference type="Gene3D" id="2.170.270.10">
    <property type="entry name" value="SET domain"/>
    <property type="match status" value="1"/>
</dbReference>
<dbReference type="InterPro" id="IPR001214">
    <property type="entry name" value="SET_dom"/>
</dbReference>
<evidence type="ECO:0000256" key="7">
    <source>
        <dbReference type="ARBA" id="ARBA00022833"/>
    </source>
</evidence>
<dbReference type="PROSITE" id="PS50868">
    <property type="entry name" value="POST_SET"/>
    <property type="match status" value="1"/>
</dbReference>
<organism evidence="11 12">
    <name type="scientific">Synchytrium endobioticum</name>
    <dbReference type="NCBI Taxonomy" id="286115"/>
    <lineage>
        <taxon>Eukaryota</taxon>
        <taxon>Fungi</taxon>
        <taxon>Fungi incertae sedis</taxon>
        <taxon>Chytridiomycota</taxon>
        <taxon>Chytridiomycota incertae sedis</taxon>
        <taxon>Chytridiomycetes</taxon>
        <taxon>Synchytriales</taxon>
        <taxon>Synchytriaceae</taxon>
        <taxon>Synchytrium</taxon>
    </lineage>
</organism>
<comment type="caution">
    <text evidence="11">The sequence shown here is derived from an EMBL/GenBank/DDBJ whole genome shotgun (WGS) entry which is preliminary data.</text>
</comment>
<keyword evidence="12" id="KW-1185">Reference proteome</keyword>
<dbReference type="Pfam" id="PF00856">
    <property type="entry name" value="SET"/>
    <property type="match status" value="1"/>
</dbReference>
<evidence type="ECO:0000256" key="3">
    <source>
        <dbReference type="ARBA" id="ARBA00022603"/>
    </source>
</evidence>
<keyword evidence="3 11" id="KW-0489">Methyltransferase</keyword>
<evidence type="ECO:0000256" key="5">
    <source>
        <dbReference type="ARBA" id="ARBA00022691"/>
    </source>
</evidence>
<evidence type="ECO:0000256" key="8">
    <source>
        <dbReference type="SAM" id="MobiDB-lite"/>
    </source>
</evidence>
<dbReference type="AlphaFoldDB" id="A0A507D8B1"/>
<dbReference type="GO" id="GO:0005694">
    <property type="term" value="C:chromosome"/>
    <property type="evidence" value="ECO:0007669"/>
    <property type="project" value="UniProtKB-SubCell"/>
</dbReference>
<dbReference type="SMART" id="SM00317">
    <property type="entry name" value="SET"/>
    <property type="match status" value="1"/>
</dbReference>
<dbReference type="InterPro" id="IPR050973">
    <property type="entry name" value="H3K9_Histone-Lys_N-MTase"/>
</dbReference>
<evidence type="ECO:0000259" key="9">
    <source>
        <dbReference type="PROSITE" id="PS50280"/>
    </source>
</evidence>
<keyword evidence="6" id="KW-0479">Metal-binding</keyword>
<keyword evidence="7" id="KW-0862">Zinc</keyword>
<dbReference type="PANTHER" id="PTHR46223:SF3">
    <property type="entry name" value="HISTONE-LYSINE N-METHYLTRANSFERASE SET-23"/>
    <property type="match status" value="1"/>
</dbReference>
<dbReference type="VEuPathDB" id="FungiDB:SeMB42_g03225"/>
<keyword evidence="5" id="KW-0949">S-adenosyl-L-methionine</keyword>
<dbReference type="InterPro" id="IPR046341">
    <property type="entry name" value="SET_dom_sf"/>
</dbReference>
<dbReference type="STRING" id="286115.A0A507D8B1"/>
<accession>A0A507D8B1</accession>
<evidence type="ECO:0000256" key="2">
    <source>
        <dbReference type="ARBA" id="ARBA00022454"/>
    </source>
</evidence>
<gene>
    <name evidence="11" type="ORF">SeMB42_g03225</name>
</gene>
<dbReference type="GO" id="GO:0032259">
    <property type="term" value="P:methylation"/>
    <property type="evidence" value="ECO:0007669"/>
    <property type="project" value="UniProtKB-KW"/>
</dbReference>
<sequence>MAPQSLFSFRYHAPATHPCSRMLPPVSSQAISSTHPTSSLAVNASTFASHRHAPVSSHPPPTTPTARSHTSRSLNAIPSAAARAPATTGWSSSAQRGASTSPAGPAKASPCELIPPSESAPRHAAYKACGIPNYILTLNEIPHPGSGSGSGSTPMQTTIDPTRSGNVARFANHSCDPNMLVVPVRVGSMRPHVCLFAARDIPPHEELTFSYGAHAGPAGDLVPCLCGAVRCTGFLPFSP</sequence>
<dbReference type="SMART" id="SM00508">
    <property type="entry name" value="PostSET"/>
    <property type="match status" value="1"/>
</dbReference>
<evidence type="ECO:0000256" key="4">
    <source>
        <dbReference type="ARBA" id="ARBA00022679"/>
    </source>
</evidence>
<dbReference type="EMBL" id="QEAN01000111">
    <property type="protein sequence ID" value="TPX47714.1"/>
    <property type="molecule type" value="Genomic_DNA"/>
</dbReference>
<dbReference type="InterPro" id="IPR003616">
    <property type="entry name" value="Post-SET_dom"/>
</dbReference>
<name>A0A507D8B1_9FUNG</name>
<evidence type="ECO:0000256" key="6">
    <source>
        <dbReference type="ARBA" id="ARBA00022723"/>
    </source>
</evidence>
<feature type="compositionally biased region" description="Polar residues" evidence="8">
    <location>
        <begin position="88"/>
        <end position="102"/>
    </location>
</feature>
<dbReference type="GO" id="GO:0008168">
    <property type="term" value="F:methyltransferase activity"/>
    <property type="evidence" value="ECO:0007669"/>
    <property type="project" value="UniProtKB-KW"/>
</dbReference>
<protein>
    <submittedName>
        <fullName evidence="11">Histone-lysine N-methyltransferase</fullName>
    </submittedName>
</protein>
<evidence type="ECO:0000256" key="1">
    <source>
        <dbReference type="ARBA" id="ARBA00004286"/>
    </source>
</evidence>
<dbReference type="SUPFAM" id="SSF82199">
    <property type="entry name" value="SET domain"/>
    <property type="match status" value="1"/>
</dbReference>
<proteinExistence type="predicted"/>
<dbReference type="PANTHER" id="PTHR46223">
    <property type="entry name" value="HISTONE-LYSINE N-METHYLTRANSFERASE SUV39H"/>
    <property type="match status" value="1"/>
</dbReference>
<dbReference type="PROSITE" id="PS50280">
    <property type="entry name" value="SET"/>
    <property type="match status" value="1"/>
</dbReference>
<feature type="domain" description="SET" evidence="9">
    <location>
        <begin position="112"/>
        <end position="212"/>
    </location>
</feature>
<keyword evidence="2" id="KW-0158">Chromosome</keyword>
<dbReference type="Proteomes" id="UP000317494">
    <property type="component" value="Unassembled WGS sequence"/>
</dbReference>
<reference evidence="11 12" key="1">
    <citation type="journal article" date="2019" name="Sci. Rep.">
        <title>Comparative genomics of chytrid fungi reveal insights into the obligate biotrophic and pathogenic lifestyle of Synchytrium endobioticum.</title>
        <authorList>
            <person name="van de Vossenberg B.T.L.H."/>
            <person name="Warris S."/>
            <person name="Nguyen H.D.T."/>
            <person name="van Gent-Pelzer M.P.E."/>
            <person name="Joly D.L."/>
            <person name="van de Geest H.C."/>
            <person name="Bonants P.J.M."/>
            <person name="Smith D.S."/>
            <person name="Levesque C.A."/>
            <person name="van der Lee T.A.J."/>
        </authorList>
    </citation>
    <scope>NUCLEOTIDE SEQUENCE [LARGE SCALE GENOMIC DNA]</scope>
    <source>
        <strain evidence="11 12">MB42</strain>
    </source>
</reference>
<feature type="compositionally biased region" description="Low complexity" evidence="8">
    <location>
        <begin position="64"/>
        <end position="86"/>
    </location>
</feature>
<feature type="region of interest" description="Disordered" evidence="8">
    <location>
        <begin position="48"/>
        <end position="117"/>
    </location>
</feature>
<feature type="domain" description="Post-SET" evidence="10">
    <location>
        <begin position="220"/>
        <end position="236"/>
    </location>
</feature>
<keyword evidence="4 11" id="KW-0808">Transferase</keyword>